<accession>L5M276</accession>
<gene>
    <name evidence="1" type="ORF">MDA_GLEAN10000674</name>
</gene>
<evidence type="ECO:0000313" key="1">
    <source>
        <dbReference type="EMBL" id="ELK32759.1"/>
    </source>
</evidence>
<dbReference type="AlphaFoldDB" id="L5M276"/>
<name>L5M276_MYODS</name>
<sequence>MSWVVDTGMMPTLCHMLVAPTCGHIYKAPALTPEGTLTGIGCVSSEMPACCPQAEFPAACEPAPSEIRVLVTLMQLARHLL</sequence>
<reference evidence="2" key="1">
    <citation type="journal article" date="2013" name="Science">
        <title>Comparative analysis of bat genomes provides insight into the evolution of flight and immunity.</title>
        <authorList>
            <person name="Zhang G."/>
            <person name="Cowled C."/>
            <person name="Shi Z."/>
            <person name="Huang Z."/>
            <person name="Bishop-Lilly K.A."/>
            <person name="Fang X."/>
            <person name="Wynne J.W."/>
            <person name="Xiong Z."/>
            <person name="Baker M.L."/>
            <person name="Zhao W."/>
            <person name="Tachedjian M."/>
            <person name="Zhu Y."/>
            <person name="Zhou P."/>
            <person name="Jiang X."/>
            <person name="Ng J."/>
            <person name="Yang L."/>
            <person name="Wu L."/>
            <person name="Xiao J."/>
            <person name="Feng Y."/>
            <person name="Chen Y."/>
            <person name="Sun X."/>
            <person name="Zhang Y."/>
            <person name="Marsh G.A."/>
            <person name="Crameri G."/>
            <person name="Broder C.C."/>
            <person name="Frey K.G."/>
            <person name="Wang L.F."/>
            <person name="Wang J."/>
        </authorList>
    </citation>
    <scope>NUCLEOTIDE SEQUENCE [LARGE SCALE GENOMIC DNA]</scope>
</reference>
<protein>
    <submittedName>
        <fullName evidence="1">Uncharacterized protein</fullName>
    </submittedName>
</protein>
<proteinExistence type="predicted"/>
<dbReference type="Proteomes" id="UP000010556">
    <property type="component" value="Unassembled WGS sequence"/>
</dbReference>
<keyword evidence="2" id="KW-1185">Reference proteome</keyword>
<dbReference type="EMBL" id="KB105157">
    <property type="protein sequence ID" value="ELK32759.1"/>
    <property type="molecule type" value="Genomic_DNA"/>
</dbReference>
<evidence type="ECO:0000313" key="2">
    <source>
        <dbReference type="Proteomes" id="UP000010556"/>
    </source>
</evidence>
<organism evidence="1 2">
    <name type="scientific">Myotis davidii</name>
    <name type="common">David's myotis</name>
    <dbReference type="NCBI Taxonomy" id="225400"/>
    <lineage>
        <taxon>Eukaryota</taxon>
        <taxon>Metazoa</taxon>
        <taxon>Chordata</taxon>
        <taxon>Craniata</taxon>
        <taxon>Vertebrata</taxon>
        <taxon>Euteleostomi</taxon>
        <taxon>Mammalia</taxon>
        <taxon>Eutheria</taxon>
        <taxon>Laurasiatheria</taxon>
        <taxon>Chiroptera</taxon>
        <taxon>Yangochiroptera</taxon>
        <taxon>Vespertilionidae</taxon>
        <taxon>Myotis</taxon>
    </lineage>
</organism>